<evidence type="ECO:0000259" key="2">
    <source>
        <dbReference type="Pfam" id="PF07007"/>
    </source>
</evidence>
<dbReference type="EMBL" id="JABAIM010000001">
    <property type="protein sequence ID" value="NLR74501.1"/>
    <property type="molecule type" value="Genomic_DNA"/>
</dbReference>
<dbReference type="RefSeq" id="WP_168876114.1">
    <property type="nucleotide sequence ID" value="NZ_JABAIM010000001.1"/>
</dbReference>
<dbReference type="InterPro" id="IPR052755">
    <property type="entry name" value="Lysozyme_Inhibitor_LprI"/>
</dbReference>
<dbReference type="GO" id="GO:0005576">
    <property type="term" value="C:extracellular region"/>
    <property type="evidence" value="ECO:0007669"/>
    <property type="project" value="TreeGrafter"/>
</dbReference>
<dbReference type="InterPro" id="IPR009739">
    <property type="entry name" value="LprI-like_N"/>
</dbReference>
<feature type="signal peptide" evidence="1">
    <location>
        <begin position="1"/>
        <end position="18"/>
    </location>
</feature>
<dbReference type="PANTHER" id="PTHR37549:SF1">
    <property type="entry name" value="LIPOPROTEIN LPRI"/>
    <property type="match status" value="1"/>
</dbReference>
<proteinExistence type="predicted"/>
<evidence type="ECO:0000256" key="1">
    <source>
        <dbReference type="SAM" id="SignalP"/>
    </source>
</evidence>
<organism evidence="3 4">
    <name type="scientific">Leeia aquatica</name>
    <dbReference type="NCBI Taxonomy" id="2725557"/>
    <lineage>
        <taxon>Bacteria</taxon>
        <taxon>Pseudomonadati</taxon>
        <taxon>Pseudomonadota</taxon>
        <taxon>Betaproteobacteria</taxon>
        <taxon>Neisseriales</taxon>
        <taxon>Leeiaceae</taxon>
        <taxon>Leeia</taxon>
    </lineage>
</organism>
<keyword evidence="1" id="KW-0732">Signal</keyword>
<dbReference type="Pfam" id="PF07007">
    <property type="entry name" value="LprI"/>
    <property type="match status" value="1"/>
</dbReference>
<keyword evidence="4" id="KW-1185">Reference proteome</keyword>
<evidence type="ECO:0000313" key="4">
    <source>
        <dbReference type="Proteomes" id="UP000587991"/>
    </source>
</evidence>
<protein>
    <submittedName>
        <fullName evidence="3">DUF1311 domain-containing protein</fullName>
    </submittedName>
</protein>
<comment type="caution">
    <text evidence="3">The sequence shown here is derived from an EMBL/GenBank/DDBJ whole genome shotgun (WGS) entry which is preliminary data.</text>
</comment>
<dbReference type="AlphaFoldDB" id="A0A847RXQ2"/>
<dbReference type="Proteomes" id="UP000587991">
    <property type="component" value="Unassembled WGS sequence"/>
</dbReference>
<dbReference type="PANTHER" id="PTHR37549">
    <property type="entry name" value="LIPOPROTEIN LPRI"/>
    <property type="match status" value="1"/>
</dbReference>
<name>A0A847RXQ2_9NEIS</name>
<sequence length="117" mass="12920">MKKVTAWALLLVSTLAGAASFKCSIAKGYAETQICGTPRLSHMDDVLAENYQMMQAPQIGKEAVADLRKTQKQWLKQRNRCTTQACLIDSYLKRIDEVCNYPAVEGVHPPCSSSQGL</sequence>
<feature type="domain" description="Lysozyme inhibitor LprI-like N-terminal" evidence="2">
    <location>
        <begin position="23"/>
        <end position="97"/>
    </location>
</feature>
<evidence type="ECO:0000313" key="3">
    <source>
        <dbReference type="EMBL" id="NLR74501.1"/>
    </source>
</evidence>
<accession>A0A847RXQ2</accession>
<reference evidence="3 4" key="1">
    <citation type="submission" date="2020-04" db="EMBL/GenBank/DDBJ databases">
        <title>Draft genome of Leeia sp. IMCC25680.</title>
        <authorList>
            <person name="Song J."/>
            <person name="Cho J.-C."/>
        </authorList>
    </citation>
    <scope>NUCLEOTIDE SEQUENCE [LARGE SCALE GENOMIC DNA]</scope>
    <source>
        <strain evidence="3 4">IMCC25680</strain>
    </source>
</reference>
<feature type="chain" id="PRO_5032437235" evidence="1">
    <location>
        <begin position="19"/>
        <end position="117"/>
    </location>
</feature>
<gene>
    <name evidence="3" type="ORF">HF682_04955</name>
</gene>